<protein>
    <recommendedName>
        <fullName evidence="6">WD40 repeat domain-containing protein</fullName>
    </recommendedName>
</protein>
<evidence type="ECO:0000313" key="5">
    <source>
        <dbReference type="Proteomes" id="UP001501771"/>
    </source>
</evidence>
<dbReference type="RefSeq" id="WP_344151576.1">
    <property type="nucleotide sequence ID" value="NZ_BAAAQR010000006.1"/>
</dbReference>
<feature type="compositionally biased region" description="Low complexity" evidence="1">
    <location>
        <begin position="267"/>
        <end position="284"/>
    </location>
</feature>
<keyword evidence="5" id="KW-1185">Reference proteome</keyword>
<sequence>MRDRVLAGILVVPFVMGAAAAPSHPGRVELTFRDPAIVESSGLVLQDGLFLTTNDSGDSGRVFAVDPATGRTVGVTTWSEDPTDVEALAPAGRGAVWVGDIGDNTASRDGVQVTRVPVGRGDRTADATTYELTYPEGAVNAETLLADPSTGRLYVATKNVFGGSLYEAPARLDPEGPNRLREVGPVLPIATDGAFFPDGRHVILRDYSRAVVYTFPALEEVGSFRLPDQDQGEGLAVAADHTVYVSSEGQDQPVLRVPLPADVRRAVAPASASPTAAPTASPSSGTFSREGRELPEQEYTDRPAWPWFLTAWVVLGGLVVLVRSLRRR</sequence>
<accession>A0ABN2ZRT0</accession>
<dbReference type="InterPro" id="IPR011044">
    <property type="entry name" value="Quino_amine_DH_bsu"/>
</dbReference>
<dbReference type="SUPFAM" id="SSF50969">
    <property type="entry name" value="YVTN repeat-like/Quinoprotein amine dehydrogenase"/>
    <property type="match status" value="1"/>
</dbReference>
<dbReference type="Proteomes" id="UP001501771">
    <property type="component" value="Unassembled WGS sequence"/>
</dbReference>
<evidence type="ECO:0000256" key="2">
    <source>
        <dbReference type="SAM" id="Phobius"/>
    </source>
</evidence>
<reference evidence="4 5" key="1">
    <citation type="journal article" date="2019" name="Int. J. Syst. Evol. Microbiol.">
        <title>The Global Catalogue of Microorganisms (GCM) 10K type strain sequencing project: providing services to taxonomists for standard genome sequencing and annotation.</title>
        <authorList>
            <consortium name="The Broad Institute Genomics Platform"/>
            <consortium name="The Broad Institute Genome Sequencing Center for Infectious Disease"/>
            <person name="Wu L."/>
            <person name="Ma J."/>
        </authorList>
    </citation>
    <scope>NUCLEOTIDE SEQUENCE [LARGE SCALE GENOMIC DNA]</scope>
    <source>
        <strain evidence="4 5">JCM 16022</strain>
    </source>
</reference>
<evidence type="ECO:0000313" key="4">
    <source>
        <dbReference type="EMBL" id="GAA2146315.1"/>
    </source>
</evidence>
<keyword evidence="2" id="KW-0812">Transmembrane</keyword>
<keyword evidence="3" id="KW-0732">Signal</keyword>
<comment type="caution">
    <text evidence="4">The sequence shown here is derived from an EMBL/GenBank/DDBJ whole genome shotgun (WGS) entry which is preliminary data.</text>
</comment>
<evidence type="ECO:0008006" key="6">
    <source>
        <dbReference type="Google" id="ProtNLM"/>
    </source>
</evidence>
<dbReference type="EMBL" id="BAAAQR010000006">
    <property type="protein sequence ID" value="GAA2146315.1"/>
    <property type="molecule type" value="Genomic_DNA"/>
</dbReference>
<feature type="signal peptide" evidence="3">
    <location>
        <begin position="1"/>
        <end position="20"/>
    </location>
</feature>
<proteinExistence type="predicted"/>
<feature type="chain" id="PRO_5046333355" description="WD40 repeat domain-containing protein" evidence="3">
    <location>
        <begin position="21"/>
        <end position="328"/>
    </location>
</feature>
<keyword evidence="2" id="KW-0472">Membrane</keyword>
<evidence type="ECO:0000256" key="1">
    <source>
        <dbReference type="SAM" id="MobiDB-lite"/>
    </source>
</evidence>
<organism evidence="4 5">
    <name type="scientific">Nocardioides koreensis</name>
    <dbReference type="NCBI Taxonomy" id="433651"/>
    <lineage>
        <taxon>Bacteria</taxon>
        <taxon>Bacillati</taxon>
        <taxon>Actinomycetota</taxon>
        <taxon>Actinomycetes</taxon>
        <taxon>Propionibacteriales</taxon>
        <taxon>Nocardioidaceae</taxon>
        <taxon>Nocardioides</taxon>
    </lineage>
</organism>
<name>A0ABN2ZRT0_9ACTN</name>
<feature type="region of interest" description="Disordered" evidence="1">
    <location>
        <begin position="267"/>
        <end position="295"/>
    </location>
</feature>
<keyword evidence="2" id="KW-1133">Transmembrane helix</keyword>
<gene>
    <name evidence="4" type="ORF">GCM10009844_22240</name>
</gene>
<evidence type="ECO:0000256" key="3">
    <source>
        <dbReference type="SAM" id="SignalP"/>
    </source>
</evidence>
<feature type="transmembrane region" description="Helical" evidence="2">
    <location>
        <begin position="304"/>
        <end position="322"/>
    </location>
</feature>